<organism evidence="2 3">
    <name type="scientific">Trifolium medium</name>
    <dbReference type="NCBI Taxonomy" id="97028"/>
    <lineage>
        <taxon>Eukaryota</taxon>
        <taxon>Viridiplantae</taxon>
        <taxon>Streptophyta</taxon>
        <taxon>Embryophyta</taxon>
        <taxon>Tracheophyta</taxon>
        <taxon>Spermatophyta</taxon>
        <taxon>Magnoliopsida</taxon>
        <taxon>eudicotyledons</taxon>
        <taxon>Gunneridae</taxon>
        <taxon>Pentapetalae</taxon>
        <taxon>rosids</taxon>
        <taxon>fabids</taxon>
        <taxon>Fabales</taxon>
        <taxon>Fabaceae</taxon>
        <taxon>Papilionoideae</taxon>
        <taxon>50 kb inversion clade</taxon>
        <taxon>NPAAA clade</taxon>
        <taxon>Hologalegina</taxon>
        <taxon>IRL clade</taxon>
        <taxon>Trifolieae</taxon>
        <taxon>Trifolium</taxon>
    </lineage>
</organism>
<dbReference type="Proteomes" id="UP000265520">
    <property type="component" value="Unassembled WGS sequence"/>
</dbReference>
<dbReference type="AlphaFoldDB" id="A0A392PGA0"/>
<accession>A0A392PGA0</accession>
<name>A0A392PGA0_9FABA</name>
<reference evidence="2 3" key="1">
    <citation type="journal article" date="2018" name="Front. Plant Sci.">
        <title>Red Clover (Trifolium pratense) and Zigzag Clover (T. medium) - A Picture of Genomic Similarities and Differences.</title>
        <authorList>
            <person name="Dluhosova J."/>
            <person name="Istvanek J."/>
            <person name="Nedelnik J."/>
            <person name="Repkova J."/>
        </authorList>
    </citation>
    <scope>NUCLEOTIDE SEQUENCE [LARGE SCALE GENOMIC DNA]</scope>
    <source>
        <strain evidence="3">cv. 10/8</strain>
        <tissue evidence="2">Leaf</tissue>
    </source>
</reference>
<comment type="caution">
    <text evidence="2">The sequence shown here is derived from an EMBL/GenBank/DDBJ whole genome shotgun (WGS) entry which is preliminary data.</text>
</comment>
<feature type="compositionally biased region" description="Gly residues" evidence="1">
    <location>
        <begin position="15"/>
        <end position="27"/>
    </location>
</feature>
<feature type="compositionally biased region" description="Basic and acidic residues" evidence="1">
    <location>
        <begin position="1"/>
        <end position="14"/>
    </location>
</feature>
<keyword evidence="3" id="KW-1185">Reference proteome</keyword>
<feature type="region of interest" description="Disordered" evidence="1">
    <location>
        <begin position="1"/>
        <end position="37"/>
    </location>
</feature>
<protein>
    <submittedName>
        <fullName evidence="2">Uncharacterized protein</fullName>
    </submittedName>
</protein>
<feature type="non-terminal residue" evidence="2">
    <location>
        <position position="37"/>
    </location>
</feature>
<evidence type="ECO:0000313" key="3">
    <source>
        <dbReference type="Proteomes" id="UP000265520"/>
    </source>
</evidence>
<evidence type="ECO:0000256" key="1">
    <source>
        <dbReference type="SAM" id="MobiDB-lite"/>
    </source>
</evidence>
<proteinExistence type="predicted"/>
<evidence type="ECO:0000313" key="2">
    <source>
        <dbReference type="EMBL" id="MCI10500.1"/>
    </source>
</evidence>
<sequence length="37" mass="3832">MGKERILMKGRGREGSGGGGDDGGGGRKIMPLTESQR</sequence>
<dbReference type="EMBL" id="LXQA010076489">
    <property type="protein sequence ID" value="MCI10500.1"/>
    <property type="molecule type" value="Genomic_DNA"/>
</dbReference>